<comment type="catalytic activity">
    <reaction evidence="7">
        <text>L-cysteinyl-[prolipoprotein] + a 1,2-diacyl-sn-glycero-3-phospho-(1'-sn-glycerol) = an S-1,2-diacyl-sn-glyceryl-L-cysteinyl-[prolipoprotein] + sn-glycerol 1-phosphate + H(+)</text>
        <dbReference type="Rhea" id="RHEA:56712"/>
        <dbReference type="Rhea" id="RHEA-COMP:14679"/>
        <dbReference type="Rhea" id="RHEA-COMP:14680"/>
        <dbReference type="ChEBI" id="CHEBI:15378"/>
        <dbReference type="ChEBI" id="CHEBI:29950"/>
        <dbReference type="ChEBI" id="CHEBI:57685"/>
        <dbReference type="ChEBI" id="CHEBI:64716"/>
        <dbReference type="ChEBI" id="CHEBI:140658"/>
        <dbReference type="EC" id="2.5.1.145"/>
    </reaction>
</comment>
<name>C1DV93_SULAA</name>
<keyword evidence="7" id="KW-0997">Cell inner membrane</keyword>
<evidence type="ECO:0000256" key="2">
    <source>
        <dbReference type="ARBA" id="ARBA00022475"/>
    </source>
</evidence>
<dbReference type="KEGG" id="saf:SULAZ_1057"/>
<dbReference type="eggNOG" id="COG0682">
    <property type="taxonomic scope" value="Bacteria"/>
</dbReference>
<dbReference type="Proteomes" id="UP000001369">
    <property type="component" value="Chromosome"/>
</dbReference>
<dbReference type="EC" id="2.5.1.145" evidence="7"/>
<keyword evidence="8" id="KW-0449">Lipoprotein</keyword>
<dbReference type="EMBL" id="CP001229">
    <property type="protein sequence ID" value="ACN99772.1"/>
    <property type="molecule type" value="Genomic_DNA"/>
</dbReference>
<dbReference type="OrthoDB" id="871140at2"/>
<dbReference type="PANTHER" id="PTHR30589">
    <property type="entry name" value="PROLIPOPROTEIN DIACYLGLYCERYL TRANSFERASE"/>
    <property type="match status" value="1"/>
</dbReference>
<proteinExistence type="inferred from homology"/>
<dbReference type="GO" id="GO:0042158">
    <property type="term" value="P:lipoprotein biosynthetic process"/>
    <property type="evidence" value="ECO:0007669"/>
    <property type="project" value="UniProtKB-UniRule"/>
</dbReference>
<evidence type="ECO:0000313" key="9">
    <source>
        <dbReference type="Proteomes" id="UP000001369"/>
    </source>
</evidence>
<feature type="transmembrane region" description="Helical" evidence="7">
    <location>
        <begin position="201"/>
        <end position="219"/>
    </location>
</feature>
<keyword evidence="5 7" id="KW-1133">Transmembrane helix</keyword>
<dbReference type="NCBIfam" id="TIGR00544">
    <property type="entry name" value="lgt"/>
    <property type="match status" value="1"/>
</dbReference>
<comment type="function">
    <text evidence="7">Catalyzes the transfer of the diacylglyceryl group from phosphatidylglycerol to the sulfhydryl group of the N-terminal cysteine of a prolipoprotein, the first step in the formation of mature lipoproteins.</text>
</comment>
<dbReference type="RefSeq" id="WP_012675080.1">
    <property type="nucleotide sequence ID" value="NC_012438.1"/>
</dbReference>
<dbReference type="STRING" id="204536.SULAZ_1057"/>
<dbReference type="AlphaFoldDB" id="C1DV93"/>
<comment type="similarity">
    <text evidence="1 7">Belongs to the Lgt family.</text>
</comment>
<dbReference type="PANTHER" id="PTHR30589:SF0">
    <property type="entry name" value="PHOSPHATIDYLGLYCEROL--PROLIPOPROTEIN DIACYLGLYCERYL TRANSFERASE"/>
    <property type="match status" value="1"/>
</dbReference>
<protein>
    <recommendedName>
        <fullName evidence="7">Phosphatidylglycerol--prolipoprotein diacylglyceryl transferase</fullName>
        <ecNumber evidence="7">2.5.1.145</ecNumber>
    </recommendedName>
</protein>
<keyword evidence="9" id="KW-1185">Reference proteome</keyword>
<evidence type="ECO:0000256" key="5">
    <source>
        <dbReference type="ARBA" id="ARBA00022989"/>
    </source>
</evidence>
<accession>C1DV93</accession>
<dbReference type="UniPathway" id="UPA00664"/>
<comment type="pathway">
    <text evidence="7">Protein modification; lipoprotein biosynthesis (diacylglyceryl transfer).</text>
</comment>
<comment type="subcellular location">
    <subcellularLocation>
        <location evidence="7">Cell inner membrane</location>
        <topology evidence="7">Multi-pass membrane protein</topology>
    </subcellularLocation>
</comment>
<sequence>MFPDLITIGGFTIHTYGVLTAIGLLVGFYVGLYFARKEGISEKNYENLFILTVLSGILGARIAYIIEHKEDFNSFLDFFAIWNGGIDWFGGFIGGLVAAVVYIKIKKLPLLKVADVAGVSIPIGHFFGRLGCTSAGCCHGKPVPPDSPFKDIAIIFPNNPHCLAPPGVPLYPTQPVEAIGNLIIFLILFFTYRKKSFDGQIIGMYLVLYGIERFLLEFWRGVTPPLPYIGLTWNQIITLMMVLLGIMLILYLRSRREPV</sequence>
<feature type="transmembrane region" description="Helical" evidence="7">
    <location>
        <begin position="13"/>
        <end position="35"/>
    </location>
</feature>
<evidence type="ECO:0000256" key="6">
    <source>
        <dbReference type="ARBA" id="ARBA00023136"/>
    </source>
</evidence>
<keyword evidence="3 7" id="KW-0808">Transferase</keyword>
<dbReference type="InterPro" id="IPR001640">
    <property type="entry name" value="Lgt"/>
</dbReference>
<keyword evidence="2 7" id="KW-1003">Cell membrane</keyword>
<evidence type="ECO:0000256" key="1">
    <source>
        <dbReference type="ARBA" id="ARBA00007150"/>
    </source>
</evidence>
<keyword evidence="6 7" id="KW-0472">Membrane</keyword>
<dbReference type="GO" id="GO:0005886">
    <property type="term" value="C:plasma membrane"/>
    <property type="evidence" value="ECO:0007669"/>
    <property type="project" value="UniProtKB-SubCell"/>
</dbReference>
<dbReference type="GO" id="GO:0008961">
    <property type="term" value="F:phosphatidylglycerol-prolipoprotein diacylglyceryl transferase activity"/>
    <property type="evidence" value="ECO:0007669"/>
    <property type="project" value="UniProtKB-UniRule"/>
</dbReference>
<keyword evidence="4 7" id="KW-0812">Transmembrane</keyword>
<dbReference type="HOGENOM" id="CLU_013386_1_2_0"/>
<feature type="transmembrane region" description="Helical" evidence="7">
    <location>
        <begin position="47"/>
        <end position="66"/>
    </location>
</feature>
<evidence type="ECO:0000256" key="3">
    <source>
        <dbReference type="ARBA" id="ARBA00022679"/>
    </source>
</evidence>
<feature type="transmembrane region" description="Helical" evidence="7">
    <location>
        <begin position="86"/>
        <end position="103"/>
    </location>
</feature>
<evidence type="ECO:0000313" key="8">
    <source>
        <dbReference type="EMBL" id="ACN99772.1"/>
    </source>
</evidence>
<organism evidence="8 9">
    <name type="scientific">Sulfurihydrogenibium azorense (strain DSM 15241 / OCM 825 / Az-Fu1)</name>
    <dbReference type="NCBI Taxonomy" id="204536"/>
    <lineage>
        <taxon>Bacteria</taxon>
        <taxon>Pseudomonadati</taxon>
        <taxon>Aquificota</taxon>
        <taxon>Aquificia</taxon>
        <taxon>Aquificales</taxon>
        <taxon>Hydrogenothermaceae</taxon>
        <taxon>Sulfurihydrogenibium</taxon>
    </lineage>
</organism>
<feature type="binding site" evidence="7">
    <location>
        <position position="129"/>
    </location>
    <ligand>
        <name>a 1,2-diacyl-sn-glycero-3-phospho-(1'-sn-glycerol)</name>
        <dbReference type="ChEBI" id="CHEBI:64716"/>
    </ligand>
</feature>
<evidence type="ECO:0000256" key="4">
    <source>
        <dbReference type="ARBA" id="ARBA00022692"/>
    </source>
</evidence>
<reference evidence="8 9" key="1">
    <citation type="journal article" date="2009" name="J. Bacteriol.">
        <title>Complete and draft genome sequences of six members of the Aquificales.</title>
        <authorList>
            <person name="Reysenbach A.L."/>
            <person name="Hamamura N."/>
            <person name="Podar M."/>
            <person name="Griffiths E."/>
            <person name="Ferreira S."/>
            <person name="Hochstein R."/>
            <person name="Heidelberg J."/>
            <person name="Johnson J."/>
            <person name="Mead D."/>
            <person name="Pohorille A."/>
            <person name="Sarmiento M."/>
            <person name="Schweighofer K."/>
            <person name="Seshadri R."/>
            <person name="Voytek M.A."/>
        </authorList>
    </citation>
    <scope>NUCLEOTIDE SEQUENCE [LARGE SCALE GENOMIC DNA]</scope>
    <source>
        <strain evidence="9">Az-Fu1 / DSM 15241 / OCM 825</strain>
    </source>
</reference>
<evidence type="ECO:0000256" key="7">
    <source>
        <dbReference type="HAMAP-Rule" id="MF_01147"/>
    </source>
</evidence>
<gene>
    <name evidence="7 8" type="primary">lgt</name>
    <name evidence="8" type="ordered locus">SULAZ_1057</name>
</gene>
<dbReference type="Pfam" id="PF01790">
    <property type="entry name" value="LGT"/>
    <property type="match status" value="1"/>
</dbReference>
<dbReference type="HAMAP" id="MF_01147">
    <property type="entry name" value="Lgt"/>
    <property type="match status" value="1"/>
</dbReference>
<feature type="transmembrane region" description="Helical" evidence="7">
    <location>
        <begin position="231"/>
        <end position="252"/>
    </location>
</feature>
<keyword evidence="8" id="KW-0328">Glycosyltransferase</keyword>